<dbReference type="AlphaFoldDB" id="A0A0P6VQH2"/>
<evidence type="ECO:0000256" key="1">
    <source>
        <dbReference type="ARBA" id="ARBA00038414"/>
    </source>
</evidence>
<comment type="caution">
    <text evidence="2">The sequence shown here is derived from an EMBL/GenBank/DDBJ whole genome shotgun (WGS) entry which is preliminary data.</text>
</comment>
<dbReference type="Gene3D" id="3.40.50.12500">
    <property type="match status" value="1"/>
</dbReference>
<evidence type="ECO:0000313" key="2">
    <source>
        <dbReference type="EMBL" id="KPL55034.1"/>
    </source>
</evidence>
<sequence length="244" mass="24912">MRLLVMNANTTAFVTERAAEAARRLASPGTEIVAATGAFGAAIMASRTECAIGEHAAVDLAARHADGIDGVLIAVSYDTGLGALREMLPVPVLGMTEAALLAACTLGGSIGLVSFGARVQPIYRELVARYGLSGRIAAWTNLETTAAYKPGDTSALDADLAEAACALAGQGAEVVVLLGAVMAGASFRIEDRVPVPVLDGIRAGLPMLEALIRMRPLKARTGSYAGLTGRALSGVDPAIARLIG</sequence>
<proteinExistence type="inferred from homology"/>
<comment type="similarity">
    <text evidence="1">Belongs to the HyuE racemase family.</text>
</comment>
<dbReference type="PANTHER" id="PTHR28047">
    <property type="entry name" value="PROTEIN DCG1"/>
    <property type="match status" value="1"/>
</dbReference>
<dbReference type="RefSeq" id="WP_054361201.1">
    <property type="nucleotide sequence ID" value="NZ_LJYW01000001.1"/>
</dbReference>
<reference evidence="2 3" key="1">
    <citation type="submission" date="2015-09" db="EMBL/GenBank/DDBJ databases">
        <authorList>
            <person name="Jackson K.R."/>
            <person name="Lunt B.L."/>
            <person name="Fisher J.N.B."/>
            <person name="Gardner A.V."/>
            <person name="Bailey M.E."/>
            <person name="Deus L.M."/>
            <person name="Earl A.S."/>
            <person name="Gibby P.D."/>
            <person name="Hartmann K.A."/>
            <person name="Liu J.E."/>
            <person name="Manci A.M."/>
            <person name="Nielsen D.A."/>
            <person name="Solomon M.B."/>
            <person name="Breakwell D.P."/>
            <person name="Burnett S.H."/>
            <person name="Grose J.H."/>
        </authorList>
    </citation>
    <scope>NUCLEOTIDE SEQUENCE [LARGE SCALE GENOMIC DNA]</scope>
    <source>
        <strain evidence="2 3">16</strain>
    </source>
</reference>
<evidence type="ECO:0000313" key="3">
    <source>
        <dbReference type="Proteomes" id="UP000048984"/>
    </source>
</evidence>
<dbReference type="InterPro" id="IPR053714">
    <property type="entry name" value="Iso_Racemase_Enz_sf"/>
</dbReference>
<gene>
    <name evidence="2" type="ORF">ABB55_24730</name>
</gene>
<dbReference type="InterPro" id="IPR015942">
    <property type="entry name" value="Asp/Glu/hydantoin_racemase"/>
</dbReference>
<dbReference type="GO" id="GO:0047661">
    <property type="term" value="F:amino-acid racemase activity"/>
    <property type="evidence" value="ECO:0007669"/>
    <property type="project" value="InterPro"/>
</dbReference>
<dbReference type="Proteomes" id="UP000048984">
    <property type="component" value="Unassembled WGS sequence"/>
</dbReference>
<organism evidence="2 3">
    <name type="scientific">Prosthecodimorpha hirschii</name>
    <dbReference type="NCBI Taxonomy" id="665126"/>
    <lineage>
        <taxon>Bacteria</taxon>
        <taxon>Pseudomonadati</taxon>
        <taxon>Pseudomonadota</taxon>
        <taxon>Alphaproteobacteria</taxon>
        <taxon>Hyphomicrobiales</taxon>
        <taxon>Ancalomicrobiaceae</taxon>
        <taxon>Prosthecodimorpha</taxon>
    </lineage>
</organism>
<dbReference type="InterPro" id="IPR052186">
    <property type="entry name" value="Hydantoin_racemase-like"/>
</dbReference>
<protein>
    <recommendedName>
        <fullName evidence="4">Hydantoin racemase</fullName>
    </recommendedName>
</protein>
<dbReference type="PANTHER" id="PTHR28047:SF5">
    <property type="entry name" value="PROTEIN DCG1"/>
    <property type="match status" value="1"/>
</dbReference>
<accession>A0A0P6VQH2</accession>
<reference evidence="2 3" key="2">
    <citation type="submission" date="2015-10" db="EMBL/GenBank/DDBJ databases">
        <title>Draft Genome Sequence of Prosthecomicrobium hirschii ATCC 27832.</title>
        <authorList>
            <person name="Daniel J."/>
            <person name="Givan S.A."/>
            <person name="Brun Y.V."/>
            <person name="Brown P.J."/>
        </authorList>
    </citation>
    <scope>NUCLEOTIDE SEQUENCE [LARGE SCALE GENOMIC DNA]</scope>
    <source>
        <strain evidence="2 3">16</strain>
    </source>
</reference>
<name>A0A0P6VQH2_9HYPH</name>
<dbReference type="Pfam" id="PF01177">
    <property type="entry name" value="Asp_Glu_race"/>
    <property type="match status" value="1"/>
</dbReference>
<dbReference type="EMBL" id="LJYW01000001">
    <property type="protein sequence ID" value="KPL55034.1"/>
    <property type="molecule type" value="Genomic_DNA"/>
</dbReference>
<keyword evidence="3" id="KW-1185">Reference proteome</keyword>
<dbReference type="STRING" id="665126.ABB55_24730"/>
<evidence type="ECO:0008006" key="4">
    <source>
        <dbReference type="Google" id="ProtNLM"/>
    </source>
</evidence>